<evidence type="ECO:0000313" key="2">
    <source>
        <dbReference type="Proteomes" id="UP001236657"/>
    </source>
</evidence>
<dbReference type="InterPro" id="IPR052159">
    <property type="entry name" value="Competence_DNA_uptake"/>
</dbReference>
<reference evidence="1 2" key="1">
    <citation type="submission" date="2023-08" db="EMBL/GenBank/DDBJ databases">
        <title>New molecular markers tilS and rpoB for phylogenetic and monitoring studies of the genus Thiothrix biodiversity.</title>
        <authorList>
            <person name="Ravin N.V."/>
            <person name="Smolyakov D."/>
            <person name="Markov N.D."/>
            <person name="Beletsky A.V."/>
            <person name="Mardanov A.V."/>
            <person name="Rudenko T.S."/>
            <person name="Grabovich M.Y."/>
        </authorList>
    </citation>
    <scope>NUCLEOTIDE SEQUENCE [LARGE SCALE GENOMIC DNA]</scope>
    <source>
        <strain evidence="1 2">MK1</strain>
    </source>
</reference>
<name>A0ABY9MPE9_9GAMM</name>
<dbReference type="Proteomes" id="UP001236657">
    <property type="component" value="Chromosome"/>
</dbReference>
<dbReference type="InterPro" id="IPR036866">
    <property type="entry name" value="RibonucZ/Hydroxyglut_hydro"/>
</dbReference>
<organism evidence="1 2">
    <name type="scientific">Thiothrix lacustris</name>
    <dbReference type="NCBI Taxonomy" id="525917"/>
    <lineage>
        <taxon>Bacteria</taxon>
        <taxon>Pseudomonadati</taxon>
        <taxon>Pseudomonadota</taxon>
        <taxon>Gammaproteobacteria</taxon>
        <taxon>Thiotrichales</taxon>
        <taxon>Thiotrichaceae</taxon>
        <taxon>Thiothrix</taxon>
    </lineage>
</organism>
<protein>
    <recommendedName>
        <fullName evidence="3">Metallo-beta-lactamase domain-containing protein</fullName>
    </recommendedName>
</protein>
<dbReference type="EMBL" id="CP133218">
    <property type="protein sequence ID" value="WML89731.1"/>
    <property type="molecule type" value="Genomic_DNA"/>
</dbReference>
<proteinExistence type="predicted"/>
<accession>A0ABY9MPE9</accession>
<dbReference type="PANTHER" id="PTHR30619">
    <property type="entry name" value="DNA INTERNALIZATION/COMPETENCE PROTEIN COMEC/REC2"/>
    <property type="match status" value="1"/>
</dbReference>
<dbReference type="PANTHER" id="PTHR30619:SF1">
    <property type="entry name" value="RECOMBINATION PROTEIN 2"/>
    <property type="match status" value="1"/>
</dbReference>
<gene>
    <name evidence="1" type="ORF">RCF98_12195</name>
</gene>
<dbReference type="RefSeq" id="WP_308894027.1">
    <property type="nucleotide sequence ID" value="NZ_CP133218.1"/>
</dbReference>
<dbReference type="Gene3D" id="3.60.15.10">
    <property type="entry name" value="Ribonuclease Z/Hydroxyacylglutathione hydrolase-like"/>
    <property type="match status" value="1"/>
</dbReference>
<keyword evidence="2" id="KW-1185">Reference proteome</keyword>
<dbReference type="SUPFAM" id="SSF56281">
    <property type="entry name" value="Metallo-hydrolase/oxidoreductase"/>
    <property type="match status" value="1"/>
</dbReference>
<evidence type="ECO:0008006" key="3">
    <source>
        <dbReference type="Google" id="ProtNLM"/>
    </source>
</evidence>
<sequence>MNESLTITMLPANEGDCLLITYGADTNKKHILIDGGLASTYQKAIKPYLATHGIQELELLVVTHVDRDHIEGVLSLLKDDSLDIKVNNIWFNGWYHLIGTTPAPPAPVEPVTALDPDEPAPVFGAVMGEELSPLIQQKGWAWNQQFGGGAVELSAVPNNVINFGEVQLTLLSPSRKKLEEMIPVWGKECAEAGMIPGVPIIPTPMARVSLSEAEKMQINVDALAAEKTKGDHSKANGCSIAFMLEYQGKRFLLSGDAHVDLLEAELKRLGASKAKPLRVDLFKIPHHGSQNNLSKTLLELLDCKHYLISTNGNHFQHPDDAAIAKIVKFGTAESTLHFNYKTRFNRHWEKAEWQETYHYRIEFPAEGEDGYKSLSF</sequence>
<evidence type="ECO:0000313" key="1">
    <source>
        <dbReference type="EMBL" id="WML89731.1"/>
    </source>
</evidence>